<keyword evidence="1" id="KW-1133">Transmembrane helix</keyword>
<organism evidence="2">
    <name type="scientific">Arundo donax</name>
    <name type="common">Giant reed</name>
    <name type="synonym">Donax arundinaceus</name>
    <dbReference type="NCBI Taxonomy" id="35708"/>
    <lineage>
        <taxon>Eukaryota</taxon>
        <taxon>Viridiplantae</taxon>
        <taxon>Streptophyta</taxon>
        <taxon>Embryophyta</taxon>
        <taxon>Tracheophyta</taxon>
        <taxon>Spermatophyta</taxon>
        <taxon>Magnoliopsida</taxon>
        <taxon>Liliopsida</taxon>
        <taxon>Poales</taxon>
        <taxon>Poaceae</taxon>
        <taxon>PACMAD clade</taxon>
        <taxon>Arundinoideae</taxon>
        <taxon>Arundineae</taxon>
        <taxon>Arundo</taxon>
    </lineage>
</organism>
<evidence type="ECO:0000313" key="2">
    <source>
        <dbReference type="EMBL" id="JAD26513.1"/>
    </source>
</evidence>
<accession>A0A0A8YLM7</accession>
<sequence>MSTFVFSSSMVVRLASLMSNIATVAMLACSSAIVVGLEPAPLMRR</sequence>
<feature type="transmembrane region" description="Helical" evidence="1">
    <location>
        <begin position="12"/>
        <end position="37"/>
    </location>
</feature>
<reference evidence="2" key="2">
    <citation type="journal article" date="2015" name="Data Brief">
        <title>Shoot transcriptome of the giant reed, Arundo donax.</title>
        <authorList>
            <person name="Barrero R.A."/>
            <person name="Guerrero F.D."/>
            <person name="Moolhuijzen P."/>
            <person name="Goolsby J.A."/>
            <person name="Tidwell J."/>
            <person name="Bellgard S.E."/>
            <person name="Bellgard M.I."/>
        </authorList>
    </citation>
    <scope>NUCLEOTIDE SEQUENCE</scope>
    <source>
        <tissue evidence="2">Shoot tissue taken approximately 20 cm above the soil surface</tissue>
    </source>
</reference>
<name>A0A0A8YLM7_ARUDO</name>
<dbReference type="EMBL" id="GBRH01271382">
    <property type="protein sequence ID" value="JAD26513.1"/>
    <property type="molecule type" value="Transcribed_RNA"/>
</dbReference>
<keyword evidence="1" id="KW-0812">Transmembrane</keyword>
<protein>
    <submittedName>
        <fullName evidence="2">Uncharacterized protein</fullName>
    </submittedName>
</protein>
<proteinExistence type="predicted"/>
<keyword evidence="1" id="KW-0472">Membrane</keyword>
<evidence type="ECO:0000256" key="1">
    <source>
        <dbReference type="SAM" id="Phobius"/>
    </source>
</evidence>
<dbReference type="AlphaFoldDB" id="A0A0A8YLM7"/>
<reference evidence="2" key="1">
    <citation type="submission" date="2014-09" db="EMBL/GenBank/DDBJ databases">
        <authorList>
            <person name="Magalhaes I.L.F."/>
            <person name="Oliveira U."/>
            <person name="Santos F.R."/>
            <person name="Vidigal T.H.D.A."/>
            <person name="Brescovit A.D."/>
            <person name="Santos A.J."/>
        </authorList>
    </citation>
    <scope>NUCLEOTIDE SEQUENCE</scope>
    <source>
        <tissue evidence="2">Shoot tissue taken approximately 20 cm above the soil surface</tissue>
    </source>
</reference>